<accession>A0A1I3PE15</accession>
<sequence>MAGYNTYDPRLESLVVETRTAWEPEFSGVSPEEKRSVAKELQSHPALATKIAYERTHTGFIRHLTVTAADLARLGRNAVTGALT</sequence>
<reference evidence="2" key="1">
    <citation type="submission" date="2016-10" db="EMBL/GenBank/DDBJ databases">
        <authorList>
            <person name="Varghese N."/>
            <person name="Submissions S."/>
        </authorList>
    </citation>
    <scope>NUCLEOTIDE SEQUENCE [LARGE SCALE GENOMIC DNA]</scope>
    <source>
        <strain evidence="2">DSM 26348</strain>
    </source>
</reference>
<protein>
    <submittedName>
        <fullName evidence="1">Uncharacterized protein</fullName>
    </submittedName>
</protein>
<organism evidence="1 2">
    <name type="scientific">Planctomicrobium piriforme</name>
    <dbReference type="NCBI Taxonomy" id="1576369"/>
    <lineage>
        <taxon>Bacteria</taxon>
        <taxon>Pseudomonadati</taxon>
        <taxon>Planctomycetota</taxon>
        <taxon>Planctomycetia</taxon>
        <taxon>Planctomycetales</taxon>
        <taxon>Planctomycetaceae</taxon>
        <taxon>Planctomicrobium</taxon>
    </lineage>
</organism>
<evidence type="ECO:0000313" key="1">
    <source>
        <dbReference type="EMBL" id="SFJ19713.1"/>
    </source>
</evidence>
<proteinExistence type="predicted"/>
<dbReference type="EMBL" id="FOQD01000016">
    <property type="protein sequence ID" value="SFJ19713.1"/>
    <property type="molecule type" value="Genomic_DNA"/>
</dbReference>
<dbReference type="Proteomes" id="UP000199518">
    <property type="component" value="Unassembled WGS sequence"/>
</dbReference>
<dbReference type="AlphaFoldDB" id="A0A1I3PE15"/>
<dbReference type="RefSeq" id="WP_092054091.1">
    <property type="nucleotide sequence ID" value="NZ_FOQD01000016.1"/>
</dbReference>
<dbReference type="OrthoDB" id="215069at2"/>
<name>A0A1I3PE15_9PLAN</name>
<dbReference type="STRING" id="1576369.SAMN05421753_116123"/>
<gene>
    <name evidence="1" type="ORF">SAMN05421753_116123</name>
</gene>
<keyword evidence="2" id="KW-1185">Reference proteome</keyword>
<evidence type="ECO:0000313" key="2">
    <source>
        <dbReference type="Proteomes" id="UP000199518"/>
    </source>
</evidence>